<evidence type="ECO:0000313" key="3">
    <source>
        <dbReference type="Proteomes" id="UP000003374"/>
    </source>
</evidence>
<feature type="transmembrane region" description="Helical" evidence="1">
    <location>
        <begin position="20"/>
        <end position="44"/>
    </location>
</feature>
<protein>
    <submittedName>
        <fullName evidence="2">Uncharacterized protein</fullName>
    </submittedName>
</protein>
<dbReference type="EMBL" id="AAOF01000006">
    <property type="protein sequence ID" value="EAR21785.1"/>
    <property type="molecule type" value="Genomic_DNA"/>
</dbReference>
<dbReference type="Proteomes" id="UP000003374">
    <property type="component" value="Unassembled WGS sequence"/>
</dbReference>
<evidence type="ECO:0000256" key="1">
    <source>
        <dbReference type="SAM" id="Phobius"/>
    </source>
</evidence>
<dbReference type="HOGENOM" id="CLU_3120350_0_0_6"/>
<accession>A4BRG3</accession>
<name>A4BRG3_9GAMM</name>
<dbReference type="AlphaFoldDB" id="A4BRG3"/>
<comment type="caution">
    <text evidence="2">The sequence shown here is derived from an EMBL/GenBank/DDBJ whole genome shotgun (WGS) entry which is preliminary data.</text>
</comment>
<proteinExistence type="predicted"/>
<gene>
    <name evidence="2" type="ORF">NB231_03610</name>
</gene>
<keyword evidence="3" id="KW-1185">Reference proteome</keyword>
<keyword evidence="1" id="KW-0812">Transmembrane</keyword>
<keyword evidence="1" id="KW-1133">Transmembrane helix</keyword>
<sequence>MVGSALEVALRCDRLIVGTLVATLTVIAWVEFALLGATFGQWALERSLLL</sequence>
<organism evidence="2 3">
    <name type="scientific">Nitrococcus mobilis Nb-231</name>
    <dbReference type="NCBI Taxonomy" id="314278"/>
    <lineage>
        <taxon>Bacteria</taxon>
        <taxon>Pseudomonadati</taxon>
        <taxon>Pseudomonadota</taxon>
        <taxon>Gammaproteobacteria</taxon>
        <taxon>Chromatiales</taxon>
        <taxon>Ectothiorhodospiraceae</taxon>
        <taxon>Nitrococcus</taxon>
    </lineage>
</organism>
<keyword evidence="1" id="KW-0472">Membrane</keyword>
<reference evidence="2 3" key="1">
    <citation type="submission" date="2006-02" db="EMBL/GenBank/DDBJ databases">
        <authorList>
            <person name="Waterbury J."/>
            <person name="Ferriera S."/>
            <person name="Johnson J."/>
            <person name="Kravitz S."/>
            <person name="Halpern A."/>
            <person name="Remington K."/>
            <person name="Beeson K."/>
            <person name="Tran B."/>
            <person name="Rogers Y.-H."/>
            <person name="Friedman R."/>
            <person name="Venter J.C."/>
        </authorList>
    </citation>
    <scope>NUCLEOTIDE SEQUENCE [LARGE SCALE GENOMIC DNA]</scope>
    <source>
        <strain evidence="2 3">Nb-231</strain>
    </source>
</reference>
<evidence type="ECO:0000313" key="2">
    <source>
        <dbReference type="EMBL" id="EAR21785.1"/>
    </source>
</evidence>